<reference evidence="2 3" key="1">
    <citation type="submission" date="2019-05" db="EMBL/GenBank/DDBJ databases">
        <title>Another draft genome of Portunus trituberculatus and its Hox gene families provides insights of decapod evolution.</title>
        <authorList>
            <person name="Jeong J.-H."/>
            <person name="Song I."/>
            <person name="Kim S."/>
            <person name="Choi T."/>
            <person name="Kim D."/>
            <person name="Ryu S."/>
            <person name="Kim W."/>
        </authorList>
    </citation>
    <scope>NUCLEOTIDE SEQUENCE [LARGE SCALE GENOMIC DNA]</scope>
    <source>
        <tissue evidence="2">Muscle</tissue>
    </source>
</reference>
<comment type="caution">
    <text evidence="2">The sequence shown here is derived from an EMBL/GenBank/DDBJ whole genome shotgun (WGS) entry which is preliminary data.</text>
</comment>
<name>A0A5B7EE32_PORTR</name>
<feature type="compositionally biased region" description="Basic and acidic residues" evidence="1">
    <location>
        <begin position="175"/>
        <end position="187"/>
    </location>
</feature>
<accession>A0A5B7EE32</accession>
<protein>
    <submittedName>
        <fullName evidence="2">Uncharacterized protein</fullName>
    </submittedName>
</protein>
<proteinExistence type="predicted"/>
<sequence>MCTDHTPTWLDLRFNTRAWRCVEGTPAVNDLPCTWLSRASSSAVRSLLLTILCHHQEVEQREKGGEEKEDSEAAVPIPGIPIDWGALRVIGDTYTMNDRDAICPYLYDSSLTCTAYHSDNARGGCYPTSPYPFLPTTRNNELEAQHKGVACWGHTRETPARIKEKSHITWVRPAEGKEALEVDRSNKYESPQDMDQQQPILQHKP</sequence>
<feature type="region of interest" description="Disordered" evidence="1">
    <location>
        <begin position="175"/>
        <end position="205"/>
    </location>
</feature>
<organism evidence="2 3">
    <name type="scientific">Portunus trituberculatus</name>
    <name type="common">Swimming crab</name>
    <name type="synonym">Neptunus trituberculatus</name>
    <dbReference type="NCBI Taxonomy" id="210409"/>
    <lineage>
        <taxon>Eukaryota</taxon>
        <taxon>Metazoa</taxon>
        <taxon>Ecdysozoa</taxon>
        <taxon>Arthropoda</taxon>
        <taxon>Crustacea</taxon>
        <taxon>Multicrustacea</taxon>
        <taxon>Malacostraca</taxon>
        <taxon>Eumalacostraca</taxon>
        <taxon>Eucarida</taxon>
        <taxon>Decapoda</taxon>
        <taxon>Pleocyemata</taxon>
        <taxon>Brachyura</taxon>
        <taxon>Eubrachyura</taxon>
        <taxon>Portunoidea</taxon>
        <taxon>Portunidae</taxon>
        <taxon>Portuninae</taxon>
        <taxon>Portunus</taxon>
    </lineage>
</organism>
<dbReference type="AlphaFoldDB" id="A0A5B7EE32"/>
<keyword evidence="3" id="KW-1185">Reference proteome</keyword>
<feature type="compositionally biased region" description="Polar residues" evidence="1">
    <location>
        <begin position="193"/>
        <end position="205"/>
    </location>
</feature>
<dbReference type="Proteomes" id="UP000324222">
    <property type="component" value="Unassembled WGS sequence"/>
</dbReference>
<gene>
    <name evidence="2" type="ORF">E2C01_024911</name>
</gene>
<evidence type="ECO:0000313" key="2">
    <source>
        <dbReference type="EMBL" id="MPC31615.1"/>
    </source>
</evidence>
<dbReference type="EMBL" id="VSRR010002473">
    <property type="protein sequence ID" value="MPC31615.1"/>
    <property type="molecule type" value="Genomic_DNA"/>
</dbReference>
<evidence type="ECO:0000313" key="3">
    <source>
        <dbReference type="Proteomes" id="UP000324222"/>
    </source>
</evidence>
<evidence type="ECO:0000256" key="1">
    <source>
        <dbReference type="SAM" id="MobiDB-lite"/>
    </source>
</evidence>